<sequence length="368" mass="40661">MNDNDTGLDVAWSDGAWRNVTTSPGPTRADPAVPHGVRDLAAAVALGLALYALSLTTLVGNAMVLHAIRTERTLQTVTLSSFHWERGQVIKGRRFIGPASAYLQQLCQLKSQRRFCRACGVELLVALREIHEAGEESLSEDPGNTLDYTAHRRQRHVYEVTRNDLKSPGAIKSQGYEELEHWGQWQAATALACFRRQALEEAYDDLFRETISHEELPVIEMFQRIKSVPATSSRHIDDLVGVSAVVKNFVRSQQEVAHSNETQFGVGRLQHRSSAIVFSAFKDMVAGVGLLAASLAGEISVSPYVVPAHRDHGTVCPETVDDGRCPALFLAPLRPSGFRSIQQAKNTPKTPPRRHQDETVTVLRISQQ</sequence>
<evidence type="ECO:0000313" key="1">
    <source>
        <dbReference type="EMBL" id="KAG0432324.1"/>
    </source>
</evidence>
<proteinExistence type="predicted"/>
<organism evidence="1 2">
    <name type="scientific">Ixodes persulcatus</name>
    <name type="common">Taiga tick</name>
    <dbReference type="NCBI Taxonomy" id="34615"/>
    <lineage>
        <taxon>Eukaryota</taxon>
        <taxon>Metazoa</taxon>
        <taxon>Ecdysozoa</taxon>
        <taxon>Arthropoda</taxon>
        <taxon>Chelicerata</taxon>
        <taxon>Arachnida</taxon>
        <taxon>Acari</taxon>
        <taxon>Parasitiformes</taxon>
        <taxon>Ixodida</taxon>
        <taxon>Ixodoidea</taxon>
        <taxon>Ixodidae</taxon>
        <taxon>Ixodinae</taxon>
        <taxon>Ixodes</taxon>
    </lineage>
</organism>
<gene>
    <name evidence="1" type="ORF">HPB47_020904</name>
</gene>
<comment type="caution">
    <text evidence="1">The sequence shown here is derived from an EMBL/GenBank/DDBJ whole genome shotgun (WGS) entry which is preliminary data.</text>
</comment>
<protein>
    <submittedName>
        <fullName evidence="1">Uncharacterized protein</fullName>
    </submittedName>
</protein>
<accession>A0AC60QDY3</accession>
<dbReference type="Proteomes" id="UP000805193">
    <property type="component" value="Unassembled WGS sequence"/>
</dbReference>
<dbReference type="EMBL" id="JABSTQ010009160">
    <property type="protein sequence ID" value="KAG0432324.1"/>
    <property type="molecule type" value="Genomic_DNA"/>
</dbReference>
<keyword evidence="2" id="KW-1185">Reference proteome</keyword>
<reference evidence="1 2" key="1">
    <citation type="journal article" date="2020" name="Cell">
        <title>Large-Scale Comparative Analyses of Tick Genomes Elucidate Their Genetic Diversity and Vector Capacities.</title>
        <authorList>
            <consortium name="Tick Genome and Microbiome Consortium (TIGMIC)"/>
            <person name="Jia N."/>
            <person name="Wang J."/>
            <person name="Shi W."/>
            <person name="Du L."/>
            <person name="Sun Y."/>
            <person name="Zhan W."/>
            <person name="Jiang J.F."/>
            <person name="Wang Q."/>
            <person name="Zhang B."/>
            <person name="Ji P."/>
            <person name="Bell-Sakyi L."/>
            <person name="Cui X.M."/>
            <person name="Yuan T.T."/>
            <person name="Jiang B.G."/>
            <person name="Yang W.F."/>
            <person name="Lam T.T."/>
            <person name="Chang Q.C."/>
            <person name="Ding S.J."/>
            <person name="Wang X.J."/>
            <person name="Zhu J.G."/>
            <person name="Ruan X.D."/>
            <person name="Zhao L."/>
            <person name="Wei J.T."/>
            <person name="Ye R.Z."/>
            <person name="Que T.C."/>
            <person name="Du C.H."/>
            <person name="Zhou Y.H."/>
            <person name="Cheng J.X."/>
            <person name="Dai P.F."/>
            <person name="Guo W.B."/>
            <person name="Han X.H."/>
            <person name="Huang E.J."/>
            <person name="Li L.F."/>
            <person name="Wei W."/>
            <person name="Gao Y.C."/>
            <person name="Liu J.Z."/>
            <person name="Shao H.Z."/>
            <person name="Wang X."/>
            <person name="Wang C.C."/>
            <person name="Yang T.C."/>
            <person name="Huo Q.B."/>
            <person name="Li W."/>
            <person name="Chen H.Y."/>
            <person name="Chen S.E."/>
            <person name="Zhou L.G."/>
            <person name="Ni X.B."/>
            <person name="Tian J.H."/>
            <person name="Sheng Y."/>
            <person name="Liu T."/>
            <person name="Pan Y.S."/>
            <person name="Xia L.Y."/>
            <person name="Li J."/>
            <person name="Zhao F."/>
            <person name="Cao W.C."/>
        </authorList>
    </citation>
    <scope>NUCLEOTIDE SEQUENCE [LARGE SCALE GENOMIC DNA]</scope>
    <source>
        <strain evidence="1">Iper-2018</strain>
    </source>
</reference>
<name>A0AC60QDY3_IXOPE</name>
<evidence type="ECO:0000313" key="2">
    <source>
        <dbReference type="Proteomes" id="UP000805193"/>
    </source>
</evidence>